<keyword evidence="3" id="KW-1185">Reference proteome</keyword>
<feature type="signal peptide" evidence="1">
    <location>
        <begin position="1"/>
        <end position="27"/>
    </location>
</feature>
<dbReference type="AlphaFoldDB" id="A0A4P9CAF3"/>
<sequence length="206" mass="21472">MAMKKRLAASMAAIIVAGMCFGSTALAADENNTPVNGTGTTNSVTDENTEVKMTLDTTAADPTWSVDIPLEVSFNSISVNSPDSALEKPLKYSCAINNAVESIPEGNKIKSLTVKLGDNQMFDMYKADEPTTKLKSVFGVVAEGSTDGNFVEAKGKIVTMTPDKIDGEGKIKLDKSVLSAGGVANGSYKGNLSVVITPEKVGTPAS</sequence>
<dbReference type="RefSeq" id="WP_096919125.1">
    <property type="nucleotide sequence ID" value="NZ_CP029487.1"/>
</dbReference>
<evidence type="ECO:0008006" key="4">
    <source>
        <dbReference type="Google" id="ProtNLM"/>
    </source>
</evidence>
<evidence type="ECO:0000313" key="2">
    <source>
        <dbReference type="EMBL" id="QCT72559.1"/>
    </source>
</evidence>
<keyword evidence="1" id="KW-0732">Signal</keyword>
<dbReference type="EMBL" id="CP029487">
    <property type="protein sequence ID" value="QCT72559.1"/>
    <property type="molecule type" value="Genomic_DNA"/>
</dbReference>
<protein>
    <recommendedName>
        <fullName evidence="4">WxL domain-containing protein</fullName>
    </recommendedName>
</protein>
<evidence type="ECO:0000313" key="3">
    <source>
        <dbReference type="Proteomes" id="UP000218387"/>
    </source>
</evidence>
<dbReference type="Proteomes" id="UP000218387">
    <property type="component" value="Chromosome"/>
</dbReference>
<accession>A0A4P9CAF3</accession>
<evidence type="ECO:0000256" key="1">
    <source>
        <dbReference type="SAM" id="SignalP"/>
    </source>
</evidence>
<name>A0A4P9CAF3_EUBML</name>
<dbReference type="KEGG" id="emt:CPZ25_014890"/>
<organism evidence="2 3">
    <name type="scientific">Eubacterium maltosivorans</name>
    <dbReference type="NCBI Taxonomy" id="2041044"/>
    <lineage>
        <taxon>Bacteria</taxon>
        <taxon>Bacillati</taxon>
        <taxon>Bacillota</taxon>
        <taxon>Clostridia</taxon>
        <taxon>Eubacteriales</taxon>
        <taxon>Eubacteriaceae</taxon>
        <taxon>Eubacterium</taxon>
    </lineage>
</organism>
<proteinExistence type="predicted"/>
<feature type="chain" id="PRO_5020246370" description="WxL domain-containing protein" evidence="1">
    <location>
        <begin position="28"/>
        <end position="206"/>
    </location>
</feature>
<reference evidence="2 3" key="1">
    <citation type="submission" date="2018-05" db="EMBL/GenBank/DDBJ databases">
        <title>Genome comparison of Eubacterium sp.</title>
        <authorList>
            <person name="Feng Y."/>
            <person name="Sanchez-Andrea I."/>
            <person name="Stams A.J.M."/>
            <person name="De Vos W.M."/>
        </authorList>
    </citation>
    <scope>NUCLEOTIDE SEQUENCE [LARGE SCALE GENOMIC DNA]</scope>
    <source>
        <strain evidence="2 3">YI</strain>
    </source>
</reference>
<gene>
    <name evidence="2" type="ORF">CPZ25_014890</name>
</gene>